<comment type="similarity">
    <text evidence="1">Belongs to the short-chain dehydrogenases/reductases (SDR) family.</text>
</comment>
<dbReference type="PRINTS" id="PR00081">
    <property type="entry name" value="GDHRDH"/>
</dbReference>
<dbReference type="PRINTS" id="PR00080">
    <property type="entry name" value="SDRFAMILY"/>
</dbReference>
<dbReference type="FunFam" id="3.40.50.720:FF:000084">
    <property type="entry name" value="Short-chain dehydrogenase reductase"/>
    <property type="match status" value="1"/>
</dbReference>
<keyword evidence="5" id="KW-1185">Reference proteome</keyword>
<name>A0A9X9WC39_9PROT</name>
<comment type="caution">
    <text evidence="3">The sequence shown here is derived from an EMBL/GenBank/DDBJ whole genome shotgun (WGS) entry which is preliminary data.</text>
</comment>
<dbReference type="AlphaFoldDB" id="A0A9X9WC39"/>
<evidence type="ECO:0000313" key="6">
    <source>
        <dbReference type="Proteomes" id="UP001138708"/>
    </source>
</evidence>
<accession>A0A9X9WC39</accession>
<organism evidence="3 6">
    <name type="scientific">Neoroseomonas oryzicola</name>
    <dbReference type="NCBI Taxonomy" id="535904"/>
    <lineage>
        <taxon>Bacteria</taxon>
        <taxon>Pseudomonadati</taxon>
        <taxon>Pseudomonadota</taxon>
        <taxon>Alphaproteobacteria</taxon>
        <taxon>Acetobacterales</taxon>
        <taxon>Acetobacteraceae</taxon>
        <taxon>Neoroseomonas</taxon>
    </lineage>
</organism>
<gene>
    <name evidence="4" type="ORF">GWK15_17650</name>
    <name evidence="3" type="ORF">GXW75_01455</name>
</gene>
<dbReference type="PROSITE" id="PS00061">
    <property type="entry name" value="ADH_SHORT"/>
    <property type="match status" value="1"/>
</dbReference>
<dbReference type="EMBL" id="JAAEDK010000003">
    <property type="protein sequence ID" value="MBR0657899.1"/>
    <property type="molecule type" value="Genomic_DNA"/>
</dbReference>
<dbReference type="EMBL" id="JAAVUP010000005">
    <property type="protein sequence ID" value="NKE18783.1"/>
    <property type="molecule type" value="Genomic_DNA"/>
</dbReference>
<protein>
    <submittedName>
        <fullName evidence="3">SDR family oxidoreductase</fullName>
    </submittedName>
</protein>
<evidence type="ECO:0000313" key="5">
    <source>
        <dbReference type="Proteomes" id="UP000746741"/>
    </source>
</evidence>
<proteinExistence type="inferred from homology"/>
<dbReference type="PANTHER" id="PTHR42760">
    <property type="entry name" value="SHORT-CHAIN DEHYDROGENASES/REDUCTASES FAMILY MEMBER"/>
    <property type="match status" value="1"/>
</dbReference>
<evidence type="ECO:0000256" key="1">
    <source>
        <dbReference type="ARBA" id="ARBA00006484"/>
    </source>
</evidence>
<dbReference type="PANTHER" id="PTHR42760:SF133">
    <property type="entry name" value="3-OXOACYL-[ACYL-CARRIER-PROTEIN] REDUCTASE"/>
    <property type="match status" value="1"/>
</dbReference>
<dbReference type="Gene3D" id="3.40.50.720">
    <property type="entry name" value="NAD(P)-binding Rossmann-like Domain"/>
    <property type="match status" value="1"/>
</dbReference>
<reference evidence="3" key="3">
    <citation type="journal article" date="2021" name="Syst. Appl. Microbiol.">
        <title>Roseomonas hellenica sp. nov., isolated from roots of wild-growing Alkanna tinctoria.</title>
        <authorList>
            <person name="Rat A."/>
            <person name="Naranjo H.D."/>
            <person name="Lebbe L."/>
            <person name="Cnockaert M."/>
            <person name="Krigas N."/>
            <person name="Grigoriadou K."/>
            <person name="Maloupa E."/>
            <person name="Willems A."/>
        </authorList>
    </citation>
    <scope>NUCLEOTIDE SEQUENCE</scope>
    <source>
        <strain evidence="3">LMG 31161</strain>
    </source>
</reference>
<reference evidence="4 5" key="2">
    <citation type="submission" date="2020-02" db="EMBL/GenBank/DDBJ databases">
        <authorList>
            <person name="Sun Q."/>
            <person name="Inoue M."/>
        </authorList>
    </citation>
    <scope>NUCLEOTIDE SEQUENCE [LARGE SCALE GENOMIC DNA]</scope>
    <source>
        <strain evidence="4 5">KCTC 22478</strain>
    </source>
</reference>
<dbReference type="InterPro" id="IPR020904">
    <property type="entry name" value="Sc_DH/Rdtase_CS"/>
</dbReference>
<dbReference type="GO" id="GO:0016616">
    <property type="term" value="F:oxidoreductase activity, acting on the CH-OH group of donors, NAD or NADP as acceptor"/>
    <property type="evidence" value="ECO:0007669"/>
    <property type="project" value="TreeGrafter"/>
</dbReference>
<dbReference type="SUPFAM" id="SSF51735">
    <property type="entry name" value="NAD(P)-binding Rossmann-fold domains"/>
    <property type="match status" value="1"/>
</dbReference>
<dbReference type="InterPro" id="IPR002347">
    <property type="entry name" value="SDR_fam"/>
</dbReference>
<dbReference type="Proteomes" id="UP001138708">
    <property type="component" value="Unassembled WGS sequence"/>
</dbReference>
<evidence type="ECO:0000313" key="3">
    <source>
        <dbReference type="EMBL" id="MBR0657899.1"/>
    </source>
</evidence>
<dbReference type="CDD" id="cd05233">
    <property type="entry name" value="SDR_c"/>
    <property type="match status" value="1"/>
</dbReference>
<keyword evidence="2" id="KW-0560">Oxidoreductase</keyword>
<dbReference type="InterPro" id="IPR036291">
    <property type="entry name" value="NAD(P)-bd_dom_sf"/>
</dbReference>
<dbReference type="Pfam" id="PF13561">
    <property type="entry name" value="adh_short_C2"/>
    <property type="match status" value="1"/>
</dbReference>
<sequence>MTARYDLKGKTALVTGGASGIGLATVEMLAANGCKVAINHLADDARGAEQVARLKAAGLDVIAAPGDVGCAQDGPRMVEQAVRDLGRLDYLVNNAGTPGTRSIIRPQELDRLTDELWDTVLKVNLLGVFRCTKAAAPALKAARGAVVSVASIAGLDSPGSSMAYGATKAGVINLTKNLARSLAPEVRVNAIAPGAVDSTWMVEWTEERRQASADKALLKRRCQPEDLAEVMVFLLAGAAMVTGQTVVVDGGLTLESR</sequence>
<reference evidence="3" key="1">
    <citation type="submission" date="2020-01" db="EMBL/GenBank/DDBJ databases">
        <authorList>
            <person name="Rat A."/>
        </authorList>
    </citation>
    <scope>NUCLEOTIDE SEQUENCE</scope>
    <source>
        <strain evidence="3">LMG 31161</strain>
    </source>
</reference>
<dbReference type="RefSeq" id="WP_168042686.1">
    <property type="nucleotide sequence ID" value="NZ_JAAEDK010000003.1"/>
</dbReference>
<dbReference type="Proteomes" id="UP000746741">
    <property type="component" value="Unassembled WGS sequence"/>
</dbReference>
<evidence type="ECO:0000256" key="2">
    <source>
        <dbReference type="ARBA" id="ARBA00023002"/>
    </source>
</evidence>
<evidence type="ECO:0000313" key="4">
    <source>
        <dbReference type="EMBL" id="NKE18783.1"/>
    </source>
</evidence>